<proteinExistence type="predicted"/>
<sequence length="171" mass="19858">MKIDLEMMELFDDLEDRISNAQTARFSQKSVIDKEELLAIIKEIRALMPDEVTQAVWINKERNRILNEAKRDAKELVAQAERDAEKIKEEYSRSLEELKQNSEETLKDYIESSDVVGQAEQRAREISERAEHVAREIRQGSIEYATDVLSAVEHNLKAILEEVIRDKSELK</sequence>
<organism evidence="2 3">
    <name type="scientific">Romboutsia faecis</name>
    <dbReference type="NCBI Taxonomy" id="2764597"/>
    <lineage>
        <taxon>Bacteria</taxon>
        <taxon>Bacillati</taxon>
        <taxon>Bacillota</taxon>
        <taxon>Clostridia</taxon>
        <taxon>Peptostreptococcales</taxon>
        <taxon>Peptostreptococcaceae</taxon>
        <taxon>Romboutsia</taxon>
    </lineage>
</organism>
<accession>A0ABR7JM83</accession>
<name>A0ABR7JM83_9FIRM</name>
<evidence type="ECO:0000313" key="3">
    <source>
        <dbReference type="Proteomes" id="UP000609849"/>
    </source>
</evidence>
<dbReference type="RefSeq" id="WP_153924068.1">
    <property type="nucleotide sequence ID" value="NZ_JACRWE010000002.1"/>
</dbReference>
<evidence type="ECO:0000256" key="1">
    <source>
        <dbReference type="SAM" id="Coils"/>
    </source>
</evidence>
<comment type="caution">
    <text evidence="2">The sequence shown here is derived from an EMBL/GenBank/DDBJ whole genome shotgun (WGS) entry which is preliminary data.</text>
</comment>
<protein>
    <recommendedName>
        <fullName evidence="4">ATPase</fullName>
    </recommendedName>
</protein>
<keyword evidence="1" id="KW-0175">Coiled coil</keyword>
<evidence type="ECO:0000313" key="2">
    <source>
        <dbReference type="EMBL" id="MBC5996028.1"/>
    </source>
</evidence>
<keyword evidence="3" id="KW-1185">Reference proteome</keyword>
<dbReference type="EMBL" id="JACRWE010000002">
    <property type="protein sequence ID" value="MBC5996028.1"/>
    <property type="molecule type" value="Genomic_DNA"/>
</dbReference>
<feature type="coiled-coil region" evidence="1">
    <location>
        <begin position="59"/>
        <end position="136"/>
    </location>
</feature>
<reference evidence="2 3" key="1">
    <citation type="submission" date="2020-08" db="EMBL/GenBank/DDBJ databases">
        <authorList>
            <person name="Liu C."/>
            <person name="Sun Q."/>
        </authorList>
    </citation>
    <scope>NUCLEOTIDE SEQUENCE [LARGE SCALE GENOMIC DNA]</scope>
    <source>
        <strain evidence="2 3">NSJ-18</strain>
    </source>
</reference>
<dbReference type="Proteomes" id="UP000609849">
    <property type="component" value="Unassembled WGS sequence"/>
</dbReference>
<evidence type="ECO:0008006" key="4">
    <source>
        <dbReference type="Google" id="ProtNLM"/>
    </source>
</evidence>
<gene>
    <name evidence="2" type="ORF">H8923_04585</name>
</gene>
<dbReference type="Gene3D" id="1.20.5.2950">
    <property type="match status" value="1"/>
</dbReference>